<dbReference type="EMBL" id="BARS01049060">
    <property type="protein sequence ID" value="GAG29322.1"/>
    <property type="molecule type" value="Genomic_DNA"/>
</dbReference>
<name>X0X1L0_9ZZZZ</name>
<organism evidence="3">
    <name type="scientific">marine sediment metagenome</name>
    <dbReference type="NCBI Taxonomy" id="412755"/>
    <lineage>
        <taxon>unclassified sequences</taxon>
        <taxon>metagenomes</taxon>
        <taxon>ecological metagenomes</taxon>
    </lineage>
</organism>
<dbReference type="PROSITE" id="PS51782">
    <property type="entry name" value="LYSM"/>
    <property type="match status" value="1"/>
</dbReference>
<reference evidence="3" key="1">
    <citation type="journal article" date="2014" name="Front. Microbiol.">
        <title>High frequency of phylogenetically diverse reductive dehalogenase-homologous genes in deep subseafloor sedimentary metagenomes.</title>
        <authorList>
            <person name="Kawai M."/>
            <person name="Futagami T."/>
            <person name="Toyoda A."/>
            <person name="Takaki Y."/>
            <person name="Nishi S."/>
            <person name="Hori S."/>
            <person name="Arai W."/>
            <person name="Tsubouchi T."/>
            <person name="Morono Y."/>
            <person name="Uchiyama I."/>
            <person name="Ito T."/>
            <person name="Fujiyama A."/>
            <person name="Inagaki F."/>
            <person name="Takami H."/>
        </authorList>
    </citation>
    <scope>NUCLEOTIDE SEQUENCE</scope>
    <source>
        <strain evidence="3">Expedition CK06-06</strain>
    </source>
</reference>
<evidence type="ECO:0000256" key="1">
    <source>
        <dbReference type="SAM" id="MobiDB-lite"/>
    </source>
</evidence>
<sequence length="122" mass="12736">MLVQPPGNSGESLVSVVQLTPSPSVPLVIRTPEATSTPATPAADRTAEATAPASTPTPEATPSPAEPFEYTAESGDSLLSIAEYWLPPGEDVMEFANRIAELNGLDPEDPVIMVGDVLLIPR</sequence>
<feature type="domain" description="LysM" evidence="2">
    <location>
        <begin position="68"/>
        <end position="120"/>
    </location>
</feature>
<dbReference type="InterPro" id="IPR036779">
    <property type="entry name" value="LysM_dom_sf"/>
</dbReference>
<gene>
    <name evidence="3" type="ORF">S01H1_73429</name>
</gene>
<evidence type="ECO:0000259" key="2">
    <source>
        <dbReference type="PROSITE" id="PS51782"/>
    </source>
</evidence>
<dbReference type="InterPro" id="IPR018392">
    <property type="entry name" value="LysM"/>
</dbReference>
<protein>
    <recommendedName>
        <fullName evidence="2">LysM domain-containing protein</fullName>
    </recommendedName>
</protein>
<dbReference type="AlphaFoldDB" id="X0X1L0"/>
<accession>X0X1L0</accession>
<proteinExistence type="predicted"/>
<comment type="caution">
    <text evidence="3">The sequence shown here is derived from an EMBL/GenBank/DDBJ whole genome shotgun (WGS) entry which is preliminary data.</text>
</comment>
<dbReference type="Pfam" id="PF01476">
    <property type="entry name" value="LysM"/>
    <property type="match status" value="1"/>
</dbReference>
<dbReference type="Gene3D" id="3.10.350.10">
    <property type="entry name" value="LysM domain"/>
    <property type="match status" value="1"/>
</dbReference>
<feature type="compositionally biased region" description="Low complexity" evidence="1">
    <location>
        <begin position="30"/>
        <end position="58"/>
    </location>
</feature>
<feature type="region of interest" description="Disordered" evidence="1">
    <location>
        <begin position="28"/>
        <end position="70"/>
    </location>
</feature>
<evidence type="ECO:0000313" key="3">
    <source>
        <dbReference type="EMBL" id="GAG29322.1"/>
    </source>
</evidence>
<dbReference type="CDD" id="cd00118">
    <property type="entry name" value="LysM"/>
    <property type="match status" value="1"/>
</dbReference>